<feature type="region of interest" description="Disordered" evidence="1">
    <location>
        <begin position="15"/>
        <end position="44"/>
    </location>
</feature>
<dbReference type="AlphaFoldDB" id="A0AAD9UUS2"/>
<feature type="compositionally biased region" description="Basic and acidic residues" evidence="1">
    <location>
        <begin position="33"/>
        <end position="42"/>
    </location>
</feature>
<reference evidence="2" key="1">
    <citation type="journal article" date="2023" name="G3 (Bethesda)">
        <title>Whole genome assembly and annotation of the endangered Caribbean coral Acropora cervicornis.</title>
        <authorList>
            <person name="Selwyn J.D."/>
            <person name="Vollmer S.V."/>
        </authorList>
    </citation>
    <scope>NUCLEOTIDE SEQUENCE</scope>
    <source>
        <strain evidence="2">K2</strain>
    </source>
</reference>
<keyword evidence="3" id="KW-1185">Reference proteome</keyword>
<dbReference type="EMBL" id="JARQWQ010000111">
    <property type="protein sequence ID" value="KAK2550385.1"/>
    <property type="molecule type" value="Genomic_DNA"/>
</dbReference>
<name>A0AAD9UUS2_ACRCE</name>
<reference evidence="2" key="2">
    <citation type="journal article" date="2023" name="Science">
        <title>Genomic signatures of disease resistance in endangered staghorn corals.</title>
        <authorList>
            <person name="Vollmer S.V."/>
            <person name="Selwyn J.D."/>
            <person name="Despard B.A."/>
            <person name="Roesel C.L."/>
        </authorList>
    </citation>
    <scope>NUCLEOTIDE SEQUENCE</scope>
    <source>
        <strain evidence="2">K2</strain>
    </source>
</reference>
<feature type="non-terminal residue" evidence="2">
    <location>
        <position position="1"/>
    </location>
</feature>
<evidence type="ECO:0000256" key="1">
    <source>
        <dbReference type="SAM" id="MobiDB-lite"/>
    </source>
</evidence>
<protein>
    <submittedName>
        <fullName evidence="2">Uncharacterized protein</fullName>
    </submittedName>
</protein>
<dbReference type="Proteomes" id="UP001249851">
    <property type="component" value="Unassembled WGS sequence"/>
</dbReference>
<evidence type="ECO:0000313" key="2">
    <source>
        <dbReference type="EMBL" id="KAK2550385.1"/>
    </source>
</evidence>
<organism evidence="2 3">
    <name type="scientific">Acropora cervicornis</name>
    <name type="common">Staghorn coral</name>
    <dbReference type="NCBI Taxonomy" id="6130"/>
    <lineage>
        <taxon>Eukaryota</taxon>
        <taxon>Metazoa</taxon>
        <taxon>Cnidaria</taxon>
        <taxon>Anthozoa</taxon>
        <taxon>Hexacorallia</taxon>
        <taxon>Scleractinia</taxon>
        <taxon>Astrocoeniina</taxon>
        <taxon>Acroporidae</taxon>
        <taxon>Acropora</taxon>
    </lineage>
</organism>
<evidence type="ECO:0000313" key="3">
    <source>
        <dbReference type="Proteomes" id="UP001249851"/>
    </source>
</evidence>
<comment type="caution">
    <text evidence="2">The sequence shown here is derived from an EMBL/GenBank/DDBJ whole genome shotgun (WGS) entry which is preliminary data.</text>
</comment>
<proteinExistence type="predicted"/>
<sequence>THSLELTIKHTYQPLTSTGDEYGGTPGVSVETVRQEPSRTPDEQQQVMIPVTEITFVGDEDVSFISTHQPNVGADFEAYAEQLDFFFVANGVTDSKQKKAVLLTNLSTET</sequence>
<gene>
    <name evidence="2" type="ORF">P5673_028898</name>
</gene>
<accession>A0AAD9UUS2</accession>